<dbReference type="InterPro" id="IPR036291">
    <property type="entry name" value="NAD(P)-bd_dom_sf"/>
</dbReference>
<keyword evidence="4" id="KW-1185">Reference proteome</keyword>
<accession>A0A2T0RM39</accession>
<comment type="similarity">
    <text evidence="1">Belongs to the short-chain dehydrogenases/reductases (SDR) family.</text>
</comment>
<gene>
    <name evidence="3" type="ORF">CLV78_107125</name>
</gene>
<sequence length="258" mass="27482">MTNRTAIVTGAAQGIGEAAARRLVREGVTRLLLIDWQDESLRLVAESLTNENVQADTLCIDLRNAEAVCDEVARAADALGGVDALINAAGTTERGGLLDTDPTAFDRIFGLNVRAPFFLMQVVAPRMRKGGVIVNICSMLAYGGPPFLLAYSASKAALVALTKGAANTLKRDGLHVFGINLGWTWTPSEQEVQTKVHGLADDWYETFGARQPFGRLLFPEDPAGLIAFLTSSDAAMMTGAIIDLDQYVAGTVEDNPGA</sequence>
<dbReference type="AlphaFoldDB" id="A0A2T0RM39"/>
<dbReference type="InterPro" id="IPR020904">
    <property type="entry name" value="Sc_DH/Rdtase_CS"/>
</dbReference>
<feature type="domain" description="Ketoreductase" evidence="2">
    <location>
        <begin position="4"/>
        <end position="188"/>
    </location>
</feature>
<evidence type="ECO:0000313" key="4">
    <source>
        <dbReference type="Proteomes" id="UP000239480"/>
    </source>
</evidence>
<dbReference type="PANTHER" id="PTHR43975">
    <property type="entry name" value="ZGC:101858"/>
    <property type="match status" value="1"/>
</dbReference>
<dbReference type="PROSITE" id="PS00061">
    <property type="entry name" value="ADH_SHORT"/>
    <property type="match status" value="1"/>
</dbReference>
<dbReference type="Pfam" id="PF00106">
    <property type="entry name" value="adh_short"/>
    <property type="match status" value="1"/>
</dbReference>
<dbReference type="PRINTS" id="PR00081">
    <property type="entry name" value="GDHRDH"/>
</dbReference>
<protein>
    <submittedName>
        <fullName evidence="3">NAD(P)-dependent dehydrogenase (Short-subunit alcohol dehydrogenase family)</fullName>
    </submittedName>
</protein>
<dbReference type="SMART" id="SM00822">
    <property type="entry name" value="PKS_KR"/>
    <property type="match status" value="1"/>
</dbReference>
<comment type="caution">
    <text evidence="3">The sequence shown here is derived from an EMBL/GenBank/DDBJ whole genome shotgun (WGS) entry which is preliminary data.</text>
</comment>
<dbReference type="Gene3D" id="3.40.50.720">
    <property type="entry name" value="NAD(P)-binding Rossmann-like Domain"/>
    <property type="match status" value="1"/>
</dbReference>
<evidence type="ECO:0000313" key="3">
    <source>
        <dbReference type="EMBL" id="PRY22201.1"/>
    </source>
</evidence>
<reference evidence="3 4" key="1">
    <citation type="submission" date="2018-03" db="EMBL/GenBank/DDBJ databases">
        <title>Genomic Encyclopedia of Archaeal and Bacterial Type Strains, Phase II (KMG-II): from individual species to whole genera.</title>
        <authorList>
            <person name="Goeker M."/>
        </authorList>
    </citation>
    <scope>NUCLEOTIDE SEQUENCE [LARGE SCALE GENOMIC DNA]</scope>
    <source>
        <strain evidence="3 4">DSM 29328</strain>
    </source>
</reference>
<name>A0A2T0RM39_9RHOB</name>
<dbReference type="PRINTS" id="PR00080">
    <property type="entry name" value="SDRFAMILY"/>
</dbReference>
<dbReference type="InterPro" id="IPR057326">
    <property type="entry name" value="KR_dom"/>
</dbReference>
<dbReference type="CDD" id="cd05233">
    <property type="entry name" value="SDR_c"/>
    <property type="match status" value="1"/>
</dbReference>
<dbReference type="OrthoDB" id="7157698at2"/>
<evidence type="ECO:0000259" key="2">
    <source>
        <dbReference type="SMART" id="SM00822"/>
    </source>
</evidence>
<dbReference type="RefSeq" id="WP_106206004.1">
    <property type="nucleotide sequence ID" value="NZ_PVTD01000007.1"/>
</dbReference>
<dbReference type="SUPFAM" id="SSF51735">
    <property type="entry name" value="NAD(P)-binding Rossmann-fold domains"/>
    <property type="match status" value="1"/>
</dbReference>
<dbReference type="EMBL" id="PVTD01000007">
    <property type="protein sequence ID" value="PRY22201.1"/>
    <property type="molecule type" value="Genomic_DNA"/>
</dbReference>
<evidence type="ECO:0000256" key="1">
    <source>
        <dbReference type="RuleBase" id="RU000363"/>
    </source>
</evidence>
<organism evidence="3 4">
    <name type="scientific">Aliiruegeria haliotis</name>
    <dbReference type="NCBI Taxonomy" id="1280846"/>
    <lineage>
        <taxon>Bacteria</taxon>
        <taxon>Pseudomonadati</taxon>
        <taxon>Pseudomonadota</taxon>
        <taxon>Alphaproteobacteria</taxon>
        <taxon>Rhodobacterales</taxon>
        <taxon>Roseobacteraceae</taxon>
        <taxon>Aliiruegeria</taxon>
    </lineage>
</organism>
<dbReference type="InterPro" id="IPR002347">
    <property type="entry name" value="SDR_fam"/>
</dbReference>
<dbReference type="NCBIfam" id="NF004847">
    <property type="entry name" value="PRK06198.1"/>
    <property type="match status" value="1"/>
</dbReference>
<dbReference type="PANTHER" id="PTHR43975:SF2">
    <property type="entry name" value="EG:BACR7A4.14 PROTEIN-RELATED"/>
    <property type="match status" value="1"/>
</dbReference>
<dbReference type="Proteomes" id="UP000239480">
    <property type="component" value="Unassembled WGS sequence"/>
</dbReference>
<proteinExistence type="inferred from homology"/>